<evidence type="ECO:0000313" key="8">
    <source>
        <dbReference type="EMBL" id="NFG17247.1"/>
    </source>
</evidence>
<dbReference type="AlphaFoldDB" id="A0A6B3ZV11"/>
<dbReference type="Pfam" id="PF00072">
    <property type="entry name" value="Response_reg"/>
    <property type="match status" value="1"/>
</dbReference>
<accession>A0A6B3ZV11</accession>
<name>A0A6B3ZV11_CLOBO</name>
<dbReference type="RefSeq" id="WP_003356949.1">
    <property type="nucleotide sequence ID" value="NZ_CP013246.1"/>
</dbReference>
<dbReference type="SUPFAM" id="SSF52172">
    <property type="entry name" value="CheY-like"/>
    <property type="match status" value="1"/>
</dbReference>
<dbReference type="PROSITE" id="PS51755">
    <property type="entry name" value="OMPR_PHOB"/>
    <property type="match status" value="1"/>
</dbReference>
<evidence type="ECO:0000256" key="2">
    <source>
        <dbReference type="ARBA" id="ARBA00022553"/>
    </source>
</evidence>
<evidence type="ECO:0000256" key="6">
    <source>
        <dbReference type="ARBA" id="ARBA00023163"/>
    </source>
</evidence>
<evidence type="ECO:0000256" key="3">
    <source>
        <dbReference type="ARBA" id="ARBA00023012"/>
    </source>
</evidence>
<dbReference type="SMART" id="SM00448">
    <property type="entry name" value="REC"/>
    <property type="match status" value="1"/>
</dbReference>
<dbReference type="GO" id="GO:0000976">
    <property type="term" value="F:transcription cis-regulatory region binding"/>
    <property type="evidence" value="ECO:0007669"/>
    <property type="project" value="TreeGrafter"/>
</dbReference>
<dbReference type="PROSITE" id="PS50110">
    <property type="entry name" value="RESPONSE_REGULATORY"/>
    <property type="match status" value="1"/>
</dbReference>
<dbReference type="InterPro" id="IPR036388">
    <property type="entry name" value="WH-like_DNA-bd_sf"/>
</dbReference>
<proteinExistence type="predicted"/>
<dbReference type="Proteomes" id="UP000478995">
    <property type="component" value="Unassembled WGS sequence"/>
</dbReference>
<dbReference type="PANTHER" id="PTHR48111">
    <property type="entry name" value="REGULATOR OF RPOS"/>
    <property type="match status" value="1"/>
</dbReference>
<keyword evidence="6" id="KW-0804">Transcription</keyword>
<keyword evidence="4" id="KW-0805">Transcription regulation</keyword>
<dbReference type="InterPro" id="IPR039420">
    <property type="entry name" value="WalR-like"/>
</dbReference>
<evidence type="ECO:0000256" key="5">
    <source>
        <dbReference type="ARBA" id="ARBA00023125"/>
    </source>
</evidence>
<evidence type="ECO:0000256" key="7">
    <source>
        <dbReference type="ARBA" id="ARBA00024867"/>
    </source>
</evidence>
<comment type="caution">
    <text evidence="8">The sequence shown here is derived from an EMBL/GenBank/DDBJ whole genome shotgun (WGS) entry which is preliminary data.</text>
</comment>
<dbReference type="CDD" id="cd17574">
    <property type="entry name" value="REC_OmpR"/>
    <property type="match status" value="1"/>
</dbReference>
<dbReference type="SMART" id="SM00862">
    <property type="entry name" value="Trans_reg_C"/>
    <property type="match status" value="1"/>
</dbReference>
<dbReference type="GO" id="GO:0006355">
    <property type="term" value="P:regulation of DNA-templated transcription"/>
    <property type="evidence" value="ECO:0007669"/>
    <property type="project" value="InterPro"/>
</dbReference>
<evidence type="ECO:0000256" key="1">
    <source>
        <dbReference type="ARBA" id="ARBA00018672"/>
    </source>
</evidence>
<dbReference type="InterPro" id="IPR001789">
    <property type="entry name" value="Sig_transdc_resp-reg_receiver"/>
</dbReference>
<dbReference type="GO" id="GO:0000156">
    <property type="term" value="F:phosphorelay response regulator activity"/>
    <property type="evidence" value="ECO:0007669"/>
    <property type="project" value="TreeGrafter"/>
</dbReference>
<keyword evidence="5" id="KW-0238">DNA-binding</keyword>
<dbReference type="CDD" id="cd00383">
    <property type="entry name" value="trans_reg_C"/>
    <property type="match status" value="1"/>
</dbReference>
<dbReference type="GO" id="GO:0005829">
    <property type="term" value="C:cytosol"/>
    <property type="evidence" value="ECO:0007669"/>
    <property type="project" value="TreeGrafter"/>
</dbReference>
<evidence type="ECO:0000313" key="9">
    <source>
        <dbReference type="Proteomes" id="UP000478995"/>
    </source>
</evidence>
<reference evidence="8 9" key="1">
    <citation type="submission" date="2019-04" db="EMBL/GenBank/DDBJ databases">
        <title>Genome sequencing of Clostridium botulinum Groups I-IV and Clostridium butyricum.</title>
        <authorList>
            <person name="Brunt J."/>
            <person name="Van Vliet A.H.M."/>
            <person name="Stringer S.C."/>
            <person name="Carter A.T."/>
            <person name="Peck M.W."/>
        </authorList>
    </citation>
    <scope>NUCLEOTIDE SEQUENCE [LARGE SCALE GENOMIC DNA]</scope>
    <source>
        <strain evidence="8 9">IFR 18/037</strain>
    </source>
</reference>
<dbReference type="PANTHER" id="PTHR48111:SF40">
    <property type="entry name" value="PHOSPHATE REGULON TRANSCRIPTIONAL REGULATORY PROTEIN PHOB"/>
    <property type="match status" value="1"/>
</dbReference>
<dbReference type="EMBL" id="SWOY01000003">
    <property type="protein sequence ID" value="NFG17247.1"/>
    <property type="molecule type" value="Genomic_DNA"/>
</dbReference>
<dbReference type="GO" id="GO:0032993">
    <property type="term" value="C:protein-DNA complex"/>
    <property type="evidence" value="ECO:0007669"/>
    <property type="project" value="TreeGrafter"/>
</dbReference>
<sequence>MKNILVVEDDNLLNKTLSYNLKQEGYTVDCALIKRQAVEYINKKEYDLVILDINLPDGDGFDLCPKIKSKHKNTAVFFLTAKDMENDMIKGFDLGADDYITKPFHISVFKKKVKVLFNKIKNKAHVDCYDDGKLYINFSNLKSTLNGEPIIFTPMEYRTLKILVKNPKIVLTRQMLLEKIWDVDENFVDEHTLTTVISRIRNKIEAEETQYIKTVYGMGYMWIGDDRK</sequence>
<comment type="function">
    <text evidence="7">May play the central regulatory role in sporulation. It may be an element of the effector pathway responsible for the activation of sporulation genes in response to nutritional stress. Spo0A may act in concert with spo0H (a sigma factor) to control the expression of some genes that are critical to the sporulation process.</text>
</comment>
<gene>
    <name evidence="8" type="ORF">FC794_10660</name>
</gene>
<dbReference type="Gene3D" id="3.40.50.2300">
    <property type="match status" value="1"/>
</dbReference>
<organism evidence="8 9">
    <name type="scientific">Clostridium botulinum</name>
    <dbReference type="NCBI Taxonomy" id="1491"/>
    <lineage>
        <taxon>Bacteria</taxon>
        <taxon>Bacillati</taxon>
        <taxon>Bacillota</taxon>
        <taxon>Clostridia</taxon>
        <taxon>Eubacteriales</taxon>
        <taxon>Clostridiaceae</taxon>
        <taxon>Clostridium</taxon>
    </lineage>
</organism>
<dbReference type="InterPro" id="IPR011006">
    <property type="entry name" value="CheY-like_superfamily"/>
</dbReference>
<dbReference type="Gene3D" id="1.10.10.10">
    <property type="entry name" value="Winged helix-like DNA-binding domain superfamily/Winged helix DNA-binding domain"/>
    <property type="match status" value="1"/>
</dbReference>
<dbReference type="Pfam" id="PF00486">
    <property type="entry name" value="Trans_reg_C"/>
    <property type="match status" value="1"/>
</dbReference>
<keyword evidence="3" id="KW-0902">Two-component regulatory system</keyword>
<evidence type="ECO:0000256" key="4">
    <source>
        <dbReference type="ARBA" id="ARBA00023015"/>
    </source>
</evidence>
<protein>
    <recommendedName>
        <fullName evidence="1">Stage 0 sporulation protein A homolog</fullName>
    </recommendedName>
</protein>
<keyword evidence="2" id="KW-0597">Phosphoprotein</keyword>
<dbReference type="InterPro" id="IPR001867">
    <property type="entry name" value="OmpR/PhoB-type_DNA-bd"/>
</dbReference>